<feature type="domain" description="Exonuclease" evidence="4">
    <location>
        <begin position="4"/>
        <end position="66"/>
    </location>
</feature>
<evidence type="ECO:0000256" key="2">
    <source>
        <dbReference type="ARBA" id="ARBA00022801"/>
    </source>
</evidence>
<dbReference type="Proteomes" id="UP000541444">
    <property type="component" value="Unassembled WGS sequence"/>
</dbReference>
<dbReference type="OrthoDB" id="448399at2759"/>
<dbReference type="SUPFAM" id="SSF53098">
    <property type="entry name" value="Ribonuclease H-like"/>
    <property type="match status" value="1"/>
</dbReference>
<dbReference type="PANTHER" id="PTHR23044">
    <property type="entry name" value="3'-5' EXONUCLEASE ERI1-RELATED"/>
    <property type="match status" value="1"/>
</dbReference>
<keyword evidence="6" id="KW-1185">Reference proteome</keyword>
<evidence type="ECO:0000256" key="1">
    <source>
        <dbReference type="ARBA" id="ARBA00022722"/>
    </source>
</evidence>
<dbReference type="GO" id="GO:0003676">
    <property type="term" value="F:nucleic acid binding"/>
    <property type="evidence" value="ECO:0007669"/>
    <property type="project" value="InterPro"/>
</dbReference>
<protein>
    <recommendedName>
        <fullName evidence="4">Exonuclease domain-containing protein</fullName>
    </recommendedName>
</protein>
<sequence>MNGQIEASFQTYVRPAFHQRLTDFSKKLTGIQQIQADRGVSLSKAFLMHNKWLEDKGIKNTNFAVVTWWINLKVPFNEVFGGVRCNLKEAVQLAGISWEGHPHCGLDDARNTARLLTNLMSRGFRFSITNSMACTQTGDCLMTPERMLDPHFKPMSPFLHVHPAWTAAAERYMHYYCGVKNNRCMVRKPDPSFQSYPFQDIRRPSNTGLQIDPD</sequence>
<dbReference type="InterPro" id="IPR036397">
    <property type="entry name" value="RNaseH_sf"/>
</dbReference>
<dbReference type="AlphaFoldDB" id="A0A7J7KZ13"/>
<dbReference type="GO" id="GO:0000175">
    <property type="term" value="F:3'-5'-RNA exonuclease activity"/>
    <property type="evidence" value="ECO:0007669"/>
    <property type="project" value="InterPro"/>
</dbReference>
<keyword evidence="3" id="KW-0269">Exonuclease</keyword>
<proteinExistence type="predicted"/>
<dbReference type="Gene3D" id="3.30.420.10">
    <property type="entry name" value="Ribonuclease H-like superfamily/Ribonuclease H"/>
    <property type="match status" value="2"/>
</dbReference>
<dbReference type="EMBL" id="JACGCM010002784">
    <property type="protein sequence ID" value="KAF6135589.1"/>
    <property type="molecule type" value="Genomic_DNA"/>
</dbReference>
<dbReference type="InterPro" id="IPR013520">
    <property type="entry name" value="Ribonucl_H"/>
</dbReference>
<accession>A0A7J7KZ13</accession>
<evidence type="ECO:0000313" key="6">
    <source>
        <dbReference type="Proteomes" id="UP000541444"/>
    </source>
</evidence>
<dbReference type="InterPro" id="IPR047201">
    <property type="entry name" value="ERI-1_3'hExo-like"/>
</dbReference>
<dbReference type="CDD" id="cd06133">
    <property type="entry name" value="ERI-1_3'hExo_like"/>
    <property type="match status" value="1"/>
</dbReference>
<evidence type="ECO:0000313" key="5">
    <source>
        <dbReference type="EMBL" id="KAF6135589.1"/>
    </source>
</evidence>
<keyword evidence="2" id="KW-0378">Hydrolase</keyword>
<evidence type="ECO:0000259" key="4">
    <source>
        <dbReference type="Pfam" id="PF00929"/>
    </source>
</evidence>
<dbReference type="Pfam" id="PF00929">
    <property type="entry name" value="RNase_T"/>
    <property type="match status" value="1"/>
</dbReference>
<dbReference type="InterPro" id="IPR012337">
    <property type="entry name" value="RNaseH-like_sf"/>
</dbReference>
<evidence type="ECO:0000256" key="3">
    <source>
        <dbReference type="ARBA" id="ARBA00022839"/>
    </source>
</evidence>
<organism evidence="5 6">
    <name type="scientific">Kingdonia uniflora</name>
    <dbReference type="NCBI Taxonomy" id="39325"/>
    <lineage>
        <taxon>Eukaryota</taxon>
        <taxon>Viridiplantae</taxon>
        <taxon>Streptophyta</taxon>
        <taxon>Embryophyta</taxon>
        <taxon>Tracheophyta</taxon>
        <taxon>Spermatophyta</taxon>
        <taxon>Magnoliopsida</taxon>
        <taxon>Ranunculales</taxon>
        <taxon>Circaeasteraceae</taxon>
        <taxon>Kingdonia</taxon>
    </lineage>
</organism>
<name>A0A7J7KZ13_9MAGN</name>
<dbReference type="PANTHER" id="PTHR23044:SF61">
    <property type="entry name" value="3'-5' EXORIBONUCLEASE 1-RELATED"/>
    <property type="match status" value="1"/>
</dbReference>
<keyword evidence="1" id="KW-0540">Nuclease</keyword>
<comment type="caution">
    <text evidence="5">The sequence shown here is derived from an EMBL/GenBank/DDBJ whole genome shotgun (WGS) entry which is preliminary data.</text>
</comment>
<dbReference type="InterPro" id="IPR051274">
    <property type="entry name" value="3-5_Exoribonuclease"/>
</dbReference>
<reference evidence="5 6" key="1">
    <citation type="journal article" date="2020" name="IScience">
        <title>Genome Sequencing of the Endangered Kingdonia uniflora (Circaeasteraceae, Ranunculales) Reveals Potential Mechanisms of Evolutionary Specialization.</title>
        <authorList>
            <person name="Sun Y."/>
            <person name="Deng T."/>
            <person name="Zhang A."/>
            <person name="Moore M.J."/>
            <person name="Landis J.B."/>
            <person name="Lin N."/>
            <person name="Zhang H."/>
            <person name="Zhang X."/>
            <person name="Huang J."/>
            <person name="Zhang X."/>
            <person name="Sun H."/>
            <person name="Wang H."/>
        </authorList>
    </citation>
    <scope>NUCLEOTIDE SEQUENCE [LARGE SCALE GENOMIC DNA]</scope>
    <source>
        <strain evidence="5">TB1705</strain>
        <tissue evidence="5">Leaf</tissue>
    </source>
</reference>
<gene>
    <name evidence="5" type="ORF">GIB67_015442</name>
</gene>